<protein>
    <recommendedName>
        <fullName evidence="5">Glycosyl hydrolases family 39 N-terminal catalytic domain-containing protein</fullName>
    </recommendedName>
</protein>
<evidence type="ECO:0000259" key="5">
    <source>
        <dbReference type="Pfam" id="PF01229"/>
    </source>
</evidence>
<dbReference type="InterPro" id="IPR049166">
    <property type="entry name" value="GH39_cat"/>
</dbReference>
<dbReference type="PANTHER" id="PTHR12631">
    <property type="entry name" value="ALPHA-L-IDURONIDASE"/>
    <property type="match status" value="1"/>
</dbReference>
<evidence type="ECO:0000256" key="2">
    <source>
        <dbReference type="ARBA" id="ARBA00022801"/>
    </source>
</evidence>
<dbReference type="PANTHER" id="PTHR12631:SF8">
    <property type="entry name" value="ALPHA-L-IDURONIDASE"/>
    <property type="match status" value="1"/>
</dbReference>
<dbReference type="InterPro" id="IPR000514">
    <property type="entry name" value="Glyco_hydro_39"/>
</dbReference>
<keyword evidence="7" id="KW-1185">Reference proteome</keyword>
<evidence type="ECO:0000256" key="3">
    <source>
        <dbReference type="ARBA" id="ARBA00023295"/>
    </source>
</evidence>
<dbReference type="GO" id="GO:0005975">
    <property type="term" value="P:carbohydrate metabolic process"/>
    <property type="evidence" value="ECO:0007669"/>
    <property type="project" value="InterPro"/>
</dbReference>
<organism evidence="6 7">
    <name type="scientific">Methylobacterium frigidaeris</name>
    <dbReference type="NCBI Taxonomy" id="2038277"/>
    <lineage>
        <taxon>Bacteria</taxon>
        <taxon>Pseudomonadati</taxon>
        <taxon>Pseudomonadota</taxon>
        <taxon>Alphaproteobacteria</taxon>
        <taxon>Hyphomicrobiales</taxon>
        <taxon>Methylobacteriaceae</taxon>
        <taxon>Methylobacterium</taxon>
    </lineage>
</organism>
<accession>A0AA37HJD5</accession>
<dbReference type="AlphaFoldDB" id="A0AA37HJD5"/>
<comment type="caution">
    <text evidence="6">The sequence shown here is derived from an EMBL/GenBank/DDBJ whole genome shotgun (WGS) entry which is preliminary data.</text>
</comment>
<evidence type="ECO:0000313" key="6">
    <source>
        <dbReference type="EMBL" id="GJD66694.1"/>
    </source>
</evidence>
<dbReference type="PRINTS" id="PR00745">
    <property type="entry name" value="GLHYDRLASE39"/>
</dbReference>
<keyword evidence="2" id="KW-0378">Hydrolase</keyword>
<dbReference type="EMBL" id="BPQJ01000075">
    <property type="protein sequence ID" value="GJD66694.1"/>
    <property type="molecule type" value="Genomic_DNA"/>
</dbReference>
<name>A0AA37HJD5_9HYPH</name>
<evidence type="ECO:0000313" key="7">
    <source>
        <dbReference type="Proteomes" id="UP001055286"/>
    </source>
</evidence>
<dbReference type="InterPro" id="IPR006311">
    <property type="entry name" value="TAT_signal"/>
</dbReference>
<feature type="domain" description="Glycosyl hydrolases family 39 N-terminal catalytic" evidence="5">
    <location>
        <begin position="54"/>
        <end position="533"/>
    </location>
</feature>
<dbReference type="Pfam" id="PF01229">
    <property type="entry name" value="Glyco_hydro_39"/>
    <property type="match status" value="1"/>
</dbReference>
<dbReference type="Gene3D" id="3.20.20.80">
    <property type="entry name" value="Glycosidases"/>
    <property type="match status" value="1"/>
</dbReference>
<sequence>MSVKAPMIQPTRRGALAGGLALSGALLGAATGTDGVGAAPLAGAAGTSSLCRAVTIRADQDAGPNSGFWCATGFSPAELLFLPEMRQTLSFLGSLPGDTRPFVRIHYLLNLVTGMRTATGVAYDWSLLDEALDTLVERGLRPMFELMGNPSNLFTDFDELGQVKSWRDLVTALAARYAARFGRNEVTAWLFETWNEPDLPFWSWGEPGLANYYDACRAGLDAVDPALRLGGPATARTLSSTFRAFLAHCDAGTNILTGAAGGRLDFISVHEKGVRESAEDLTPRPLRMIARELQAVDYVRAHHPRFADLPFVNDEADPQLGWDTPHTWRARPTYAALIAKIADQHRRHLSEARRVDARVVNDNGFLGRWGHRTLFAYFGPRTFPGGQAGHRTDLAAVKATRQASAEPFALVKKPALAVLELMGLLGPRLCSVASDPPLAPDHDGVGMMATTWPGAGEGLSRIAVLVYGSPDRIWSSGEKCLRVGFEGLAPGDYAVAAFRLDDAHGCAFDLWDDWEAPDQLDADQFAALRAAQEAGLLGAVEHVRLESGGSLVREVVVPLPSVTLLLAERRSARLAGAPTNVTAARQPGPSPREDVLLTWRPDPSDRVQLFDVLFGPSAAGPFERVNPVPLLSAAFLHARAPGGGVYHIEARHLDGPPSRSGPLAF</sequence>
<feature type="active site" description="Proton donor" evidence="4">
    <location>
        <position position="196"/>
    </location>
</feature>
<keyword evidence="3" id="KW-0326">Glycosidase</keyword>
<dbReference type="SUPFAM" id="SSF51011">
    <property type="entry name" value="Glycosyl hydrolase domain"/>
    <property type="match status" value="1"/>
</dbReference>
<reference evidence="6" key="2">
    <citation type="submission" date="2021-08" db="EMBL/GenBank/DDBJ databases">
        <authorList>
            <person name="Tani A."/>
            <person name="Ola A."/>
            <person name="Ogura Y."/>
            <person name="Katsura K."/>
            <person name="Hayashi T."/>
        </authorList>
    </citation>
    <scope>NUCLEOTIDE SEQUENCE</scope>
    <source>
        <strain evidence="6">JCM 32048</strain>
    </source>
</reference>
<proteinExistence type="inferred from homology"/>
<dbReference type="Gene3D" id="2.60.40.1500">
    <property type="entry name" value="Glycosyl hydrolase domain, family 39"/>
    <property type="match status" value="1"/>
</dbReference>
<dbReference type="PROSITE" id="PS51318">
    <property type="entry name" value="TAT"/>
    <property type="match status" value="1"/>
</dbReference>
<comment type="similarity">
    <text evidence="1">Belongs to the glycosyl hydrolase 39 family.</text>
</comment>
<gene>
    <name evidence="6" type="ORF">MPEAHAMD_6892</name>
</gene>
<dbReference type="InterPro" id="IPR051923">
    <property type="entry name" value="Glycosyl_Hydrolase_39"/>
</dbReference>
<dbReference type="InterPro" id="IPR049165">
    <property type="entry name" value="GH39_as"/>
</dbReference>
<dbReference type="PROSITE" id="PS01027">
    <property type="entry name" value="GLYCOSYL_HYDROL_F39"/>
    <property type="match status" value="1"/>
</dbReference>
<reference evidence="6" key="1">
    <citation type="journal article" date="2016" name="Front. Microbiol.">
        <title>Genome Sequence of the Piezophilic, Mesophilic Sulfate-Reducing Bacterium Desulfovibrio indicus J2T.</title>
        <authorList>
            <person name="Cao J."/>
            <person name="Maignien L."/>
            <person name="Shao Z."/>
            <person name="Alain K."/>
            <person name="Jebbar M."/>
        </authorList>
    </citation>
    <scope>NUCLEOTIDE SEQUENCE</scope>
    <source>
        <strain evidence="6">JCM 32048</strain>
    </source>
</reference>
<dbReference type="GO" id="GO:0004553">
    <property type="term" value="F:hydrolase activity, hydrolyzing O-glycosyl compounds"/>
    <property type="evidence" value="ECO:0007669"/>
    <property type="project" value="InterPro"/>
</dbReference>
<evidence type="ECO:0000256" key="4">
    <source>
        <dbReference type="PIRSR" id="PIRSR600514-1"/>
    </source>
</evidence>
<evidence type="ECO:0000256" key="1">
    <source>
        <dbReference type="ARBA" id="ARBA00008875"/>
    </source>
</evidence>
<dbReference type="SUPFAM" id="SSF51445">
    <property type="entry name" value="(Trans)glycosidases"/>
    <property type="match status" value="1"/>
</dbReference>
<dbReference type="InterPro" id="IPR017853">
    <property type="entry name" value="GH"/>
</dbReference>
<dbReference type="Proteomes" id="UP001055286">
    <property type="component" value="Unassembled WGS sequence"/>
</dbReference>